<evidence type="ECO:0000313" key="1">
    <source>
        <dbReference type="EMBL" id="CAB4711160.1"/>
    </source>
</evidence>
<accession>A0A6J7CHS1</accession>
<name>A0A6J7CHS1_9ZZZZ</name>
<protein>
    <submittedName>
        <fullName evidence="4">Unannotated protein</fullName>
    </submittedName>
</protein>
<evidence type="ECO:0000313" key="5">
    <source>
        <dbReference type="EMBL" id="CAB4991778.1"/>
    </source>
</evidence>
<sequence>MVLIPSSEQGTFELSLDSEVGNQSINVIFDQRISCQLSLIRSSGENDFKELVATAITNEIAQSGGSSKVLNNGQLIVGVISLGEVQIFQNHILDFHNSDYAVQLFSPTNINNDDYNLLRTWLSGLVFEESSERNYEPFEFMDLSLREASVA</sequence>
<organism evidence="4">
    <name type="scientific">freshwater metagenome</name>
    <dbReference type="NCBI Taxonomy" id="449393"/>
    <lineage>
        <taxon>unclassified sequences</taxon>
        <taxon>metagenomes</taxon>
        <taxon>ecological metagenomes</taxon>
    </lineage>
</organism>
<evidence type="ECO:0000313" key="2">
    <source>
        <dbReference type="EMBL" id="CAB4775102.1"/>
    </source>
</evidence>
<evidence type="ECO:0000313" key="4">
    <source>
        <dbReference type="EMBL" id="CAB4857847.1"/>
    </source>
</evidence>
<dbReference type="EMBL" id="CAFAAU010000034">
    <property type="protein sequence ID" value="CAB4811484.1"/>
    <property type="molecule type" value="Genomic_DNA"/>
</dbReference>
<evidence type="ECO:0000313" key="3">
    <source>
        <dbReference type="EMBL" id="CAB4811484.1"/>
    </source>
</evidence>
<reference evidence="4" key="1">
    <citation type="submission" date="2020-05" db="EMBL/GenBank/DDBJ databases">
        <authorList>
            <person name="Chiriac C."/>
            <person name="Salcher M."/>
            <person name="Ghai R."/>
            <person name="Kavagutti S V."/>
        </authorList>
    </citation>
    <scope>NUCLEOTIDE SEQUENCE</scope>
</reference>
<dbReference type="EMBL" id="CAFBLC010000068">
    <property type="protein sequence ID" value="CAB4857847.1"/>
    <property type="molecule type" value="Genomic_DNA"/>
</dbReference>
<dbReference type="AlphaFoldDB" id="A0A6J7CHS1"/>
<dbReference type="EMBL" id="CAFBOQ010000038">
    <property type="protein sequence ID" value="CAB4991778.1"/>
    <property type="molecule type" value="Genomic_DNA"/>
</dbReference>
<proteinExistence type="predicted"/>
<dbReference type="EMBL" id="CAEZZN010000063">
    <property type="protein sequence ID" value="CAB4775102.1"/>
    <property type="molecule type" value="Genomic_DNA"/>
</dbReference>
<dbReference type="EMBL" id="CAEZYA010000039">
    <property type="protein sequence ID" value="CAB4711160.1"/>
    <property type="molecule type" value="Genomic_DNA"/>
</dbReference>
<gene>
    <name evidence="1" type="ORF">UFOPK2627_01050</name>
    <name evidence="2" type="ORF">UFOPK2879_01238</name>
    <name evidence="3" type="ORF">UFOPK3078_01048</name>
    <name evidence="4" type="ORF">UFOPK3288_01389</name>
    <name evidence="5" type="ORF">UFOPK3990_01132</name>
</gene>